<protein>
    <recommendedName>
        <fullName evidence="3">DUF5678 domain-containing protein</fullName>
    </recommendedName>
</protein>
<name>A0A4P2VLX9_9ARCH</name>
<dbReference type="AlphaFoldDB" id="A0A4P2VLX9"/>
<keyword evidence="2" id="KW-1185">Reference proteome</keyword>
<dbReference type="EMBL" id="AP018732">
    <property type="protein sequence ID" value="BBE42088.1"/>
    <property type="molecule type" value="Genomic_DNA"/>
</dbReference>
<dbReference type="KEGG" id="ccai:NAS2_0699"/>
<evidence type="ECO:0000313" key="1">
    <source>
        <dbReference type="EMBL" id="BBE42088.1"/>
    </source>
</evidence>
<evidence type="ECO:0000313" key="2">
    <source>
        <dbReference type="Proteomes" id="UP000509448"/>
    </source>
</evidence>
<evidence type="ECO:0008006" key="3">
    <source>
        <dbReference type="Google" id="ProtNLM"/>
    </source>
</evidence>
<organism evidence="1 2">
    <name type="scientific">Conexivisphaera calida</name>
    <dbReference type="NCBI Taxonomy" id="1874277"/>
    <lineage>
        <taxon>Archaea</taxon>
        <taxon>Nitrososphaerota</taxon>
        <taxon>Conexivisphaeria</taxon>
        <taxon>Conexivisphaerales</taxon>
        <taxon>Conexivisphaeraceae</taxon>
        <taxon>Conexivisphaera</taxon>
    </lineage>
</organism>
<reference evidence="1 2" key="1">
    <citation type="journal article" date="2019" name="ISME J.">
        <title>Isolation and characterization of a thermophilic sulfur- and iron-reducing thaumarchaeote from a terrestrial acidic hot spring.</title>
        <authorList>
            <person name="Kato S."/>
            <person name="Itoh T."/>
            <person name="Yuki M."/>
            <person name="Nagamori M."/>
            <person name="Ohnishi M."/>
            <person name="Uematsu K."/>
            <person name="Suzuki K."/>
            <person name="Takashina T."/>
            <person name="Ohkuma M."/>
        </authorList>
    </citation>
    <scope>NUCLEOTIDE SEQUENCE [LARGE SCALE GENOMIC DNA]</scope>
    <source>
        <strain evidence="1 2">NAS-02</strain>
    </source>
</reference>
<sequence>MARNLNLDAYERMKDELLQRYRGKAVAIKDGELVGVHEDEVRAFEDVVKRYGFMPAPVLIRRAVEVEEPVDIPAYVNGLMDARPT</sequence>
<gene>
    <name evidence="1" type="ORF">NAS2_0699</name>
</gene>
<proteinExistence type="predicted"/>
<accession>A0A4P2VLX9</accession>
<dbReference type="Proteomes" id="UP000509448">
    <property type="component" value="Chromosome"/>
</dbReference>